<organism evidence="2 3">
    <name type="scientific">Hallerella porci</name>
    <dbReference type="NCBI Taxonomy" id="1945871"/>
    <lineage>
        <taxon>Bacteria</taxon>
        <taxon>Pseudomonadati</taxon>
        <taxon>Fibrobacterota</taxon>
        <taxon>Fibrobacteria</taxon>
        <taxon>Fibrobacterales</taxon>
        <taxon>Fibrobacteraceae</taxon>
        <taxon>Hallerella</taxon>
    </lineage>
</organism>
<feature type="domain" description="Polymerase beta nucleotidyltransferase" evidence="1">
    <location>
        <begin position="20"/>
        <end position="106"/>
    </location>
</feature>
<dbReference type="InterPro" id="IPR041633">
    <property type="entry name" value="Polbeta"/>
</dbReference>
<evidence type="ECO:0000313" key="3">
    <source>
        <dbReference type="Proteomes" id="UP000245523"/>
    </source>
</evidence>
<dbReference type="CDD" id="cd05403">
    <property type="entry name" value="NT_KNTase_like"/>
    <property type="match status" value="1"/>
</dbReference>
<gene>
    <name evidence="2" type="ORF">B0H50_10717</name>
</gene>
<name>A0ABX5LPH7_9BACT</name>
<dbReference type="SUPFAM" id="SSF81301">
    <property type="entry name" value="Nucleotidyltransferase"/>
    <property type="match status" value="1"/>
</dbReference>
<dbReference type="EMBL" id="QGHD01000007">
    <property type="protein sequence ID" value="PWL03260.1"/>
    <property type="molecule type" value="Genomic_DNA"/>
</dbReference>
<proteinExistence type="predicted"/>
<evidence type="ECO:0000313" key="2">
    <source>
        <dbReference type="EMBL" id="PWL03260.1"/>
    </source>
</evidence>
<sequence length="108" mass="12423">MQITPTALGISEKSMAILLQILNAQPHICYAKIFGSREKGNYKEGSDIDLCLFVDNEFPIKNKLHMMRAFEESSLPYKVDLLIFSELQNENFKEHIELVGKTIYERAN</sequence>
<evidence type="ECO:0000259" key="1">
    <source>
        <dbReference type="Pfam" id="PF18765"/>
    </source>
</evidence>
<dbReference type="Gene3D" id="3.30.460.10">
    <property type="entry name" value="Beta Polymerase, domain 2"/>
    <property type="match status" value="1"/>
</dbReference>
<dbReference type="Proteomes" id="UP000245523">
    <property type="component" value="Unassembled WGS sequence"/>
</dbReference>
<keyword evidence="3" id="KW-1185">Reference proteome</keyword>
<accession>A0ABX5LPH7</accession>
<comment type="caution">
    <text evidence="2">The sequence shown here is derived from an EMBL/GenBank/DDBJ whole genome shotgun (WGS) entry which is preliminary data.</text>
</comment>
<protein>
    <submittedName>
        <fullName evidence="2">Nucleotidyltransferase</fullName>
    </submittedName>
</protein>
<reference evidence="2 3" key="1">
    <citation type="submission" date="2018-05" db="EMBL/GenBank/DDBJ databases">
        <title>Animal gut microbial communities from fecal samples from Wisconsin, USA.</title>
        <authorList>
            <person name="Neumann A."/>
        </authorList>
    </citation>
    <scope>NUCLEOTIDE SEQUENCE [LARGE SCALE GENOMIC DNA]</scope>
    <source>
        <strain evidence="2 3">UWS4</strain>
    </source>
</reference>
<dbReference type="Pfam" id="PF18765">
    <property type="entry name" value="Polbeta"/>
    <property type="match status" value="1"/>
</dbReference>
<dbReference type="InterPro" id="IPR043519">
    <property type="entry name" value="NT_sf"/>
</dbReference>